<proteinExistence type="predicted"/>
<gene>
    <name evidence="2" type="ORF">L7J86_00795</name>
</gene>
<keyword evidence="1" id="KW-0812">Transmembrane</keyword>
<protein>
    <submittedName>
        <fullName evidence="2">Uncharacterized protein</fullName>
    </submittedName>
</protein>
<comment type="caution">
    <text evidence="2">The sequence shown here is derived from an EMBL/GenBank/DDBJ whole genome shotgun (WGS) entry which is preliminary data.</text>
</comment>
<dbReference type="EMBL" id="JAKMAI010000007">
    <property type="protein sequence ID" value="MCM0158321.1"/>
    <property type="molecule type" value="Genomic_DNA"/>
</dbReference>
<feature type="transmembrane region" description="Helical" evidence="1">
    <location>
        <begin position="6"/>
        <end position="25"/>
    </location>
</feature>
<dbReference type="RefSeq" id="WP_250672675.1">
    <property type="nucleotide sequence ID" value="NZ_JAKMAI010000007.1"/>
</dbReference>
<sequence>MKKYIVILLFIINLININLFSNKIINKYFKYINNDVNNLPNILENVLPTVVNIKIKGLYKINSLKYKKNI</sequence>
<evidence type="ECO:0000256" key="1">
    <source>
        <dbReference type="SAM" id="Phobius"/>
    </source>
</evidence>
<accession>A0ABT0TWE7</accession>
<evidence type="ECO:0000313" key="3">
    <source>
        <dbReference type="Proteomes" id="UP001203831"/>
    </source>
</evidence>
<keyword evidence="1" id="KW-0472">Membrane</keyword>
<evidence type="ECO:0000313" key="2">
    <source>
        <dbReference type="EMBL" id="MCM0158321.1"/>
    </source>
</evidence>
<reference evidence="2" key="1">
    <citation type="submission" date="2022-01" db="EMBL/GenBank/DDBJ databases">
        <title>Genome assemble of Metamasius hemipterus Nardonella endosymbiont.</title>
        <authorList>
            <person name="Palmieri L."/>
            <person name="Pavarini R."/>
            <person name="Sharma P."/>
        </authorList>
    </citation>
    <scope>NUCLEOTIDE SEQUENCE [LARGE SCALE GENOMIC DNA]</scope>
    <source>
        <strain evidence="2">NARMHE1</strain>
    </source>
</reference>
<name>A0ABT0TWE7_9GAMM</name>
<organism evidence="2 3">
    <name type="scientific">endosymbiont of Metamasius hemipterus</name>
    <dbReference type="NCBI Taxonomy" id="204627"/>
    <lineage>
        <taxon>Bacteria</taxon>
        <taxon>Pseudomonadati</taxon>
        <taxon>Pseudomonadota</taxon>
        <taxon>Gammaproteobacteria</taxon>
        <taxon>Candidatus Nardonella</taxon>
    </lineage>
</organism>
<keyword evidence="3" id="KW-1185">Reference proteome</keyword>
<keyword evidence="1" id="KW-1133">Transmembrane helix</keyword>
<dbReference type="Proteomes" id="UP001203831">
    <property type="component" value="Unassembled WGS sequence"/>
</dbReference>